<evidence type="ECO:0000313" key="2">
    <source>
        <dbReference type="Proteomes" id="UP000263993"/>
    </source>
</evidence>
<dbReference type="AlphaFoldDB" id="A0A371BDH0"/>
<dbReference type="NCBIfam" id="NF041384">
    <property type="entry name" value="YHS_seleno_dom"/>
    <property type="match status" value="1"/>
</dbReference>
<keyword evidence="2" id="KW-1185">Reference proteome</keyword>
<dbReference type="EMBL" id="QRGO01000001">
    <property type="protein sequence ID" value="RDV05624.1"/>
    <property type="molecule type" value="Genomic_DNA"/>
</dbReference>
<name>A0A371BDH0_9BRAD</name>
<gene>
    <name evidence="1" type="ORF">DXH78_00690</name>
</gene>
<reference evidence="2" key="1">
    <citation type="submission" date="2018-08" db="EMBL/GenBank/DDBJ databases">
        <authorList>
            <person name="Kim S.-J."/>
            <person name="Jung G.-Y."/>
        </authorList>
    </citation>
    <scope>NUCLEOTIDE SEQUENCE [LARGE SCALE GENOMIC DNA]</scope>
    <source>
        <strain evidence="2">GY_H</strain>
    </source>
</reference>
<dbReference type="OrthoDB" id="344729at2"/>
<comment type="caution">
    <text evidence="1">The sequence shown here is derived from an EMBL/GenBank/DDBJ whole genome shotgun (WGS) entry which is preliminary data.</text>
</comment>
<organism evidence="1 2">
    <name type="scientific">Undibacter mobilis</name>
    <dbReference type="NCBI Taxonomy" id="2292256"/>
    <lineage>
        <taxon>Bacteria</taxon>
        <taxon>Pseudomonadati</taxon>
        <taxon>Pseudomonadota</taxon>
        <taxon>Alphaproteobacteria</taxon>
        <taxon>Hyphomicrobiales</taxon>
        <taxon>Nitrobacteraceae</taxon>
        <taxon>Undibacter</taxon>
    </lineage>
</organism>
<sequence length="130" mass="14714">MERVVVDPASGLAISGFDPVAYFSRGQAVRGRPELERRVGGVIWRFENEGNRAVFAEQPEIYGPQFGGYDPVAIGRDTSVAGHPQIWTIKGERLYLFYDEAARAEFLADPERIIERARQKWPSVAYMIPR</sequence>
<evidence type="ECO:0000313" key="1">
    <source>
        <dbReference type="EMBL" id="RDV05624.1"/>
    </source>
</evidence>
<proteinExistence type="predicted"/>
<dbReference type="Proteomes" id="UP000263993">
    <property type="component" value="Unassembled WGS sequence"/>
</dbReference>
<protein>
    <recommendedName>
        <fullName evidence="3">YHS domain-containing protein</fullName>
    </recommendedName>
</protein>
<accession>A0A371BDH0</accession>
<evidence type="ECO:0008006" key="3">
    <source>
        <dbReference type="Google" id="ProtNLM"/>
    </source>
</evidence>